<protein>
    <submittedName>
        <fullName evidence="1">Uncharacterized protein</fullName>
    </submittedName>
</protein>
<reference evidence="1 2" key="1">
    <citation type="journal article" date="2019" name="Nat. Ecol. Evol.">
        <title>Megaphylogeny resolves global patterns of mushroom evolution.</title>
        <authorList>
            <person name="Varga T."/>
            <person name="Krizsan K."/>
            <person name="Foldi C."/>
            <person name="Dima B."/>
            <person name="Sanchez-Garcia M."/>
            <person name="Sanchez-Ramirez S."/>
            <person name="Szollosi G.J."/>
            <person name="Szarkandi J.G."/>
            <person name="Papp V."/>
            <person name="Albert L."/>
            <person name="Andreopoulos W."/>
            <person name="Angelini C."/>
            <person name="Antonin V."/>
            <person name="Barry K.W."/>
            <person name="Bougher N.L."/>
            <person name="Buchanan P."/>
            <person name="Buyck B."/>
            <person name="Bense V."/>
            <person name="Catcheside P."/>
            <person name="Chovatia M."/>
            <person name="Cooper J."/>
            <person name="Damon W."/>
            <person name="Desjardin D."/>
            <person name="Finy P."/>
            <person name="Geml J."/>
            <person name="Haridas S."/>
            <person name="Hughes K."/>
            <person name="Justo A."/>
            <person name="Karasinski D."/>
            <person name="Kautmanova I."/>
            <person name="Kiss B."/>
            <person name="Kocsube S."/>
            <person name="Kotiranta H."/>
            <person name="LaButti K.M."/>
            <person name="Lechner B.E."/>
            <person name="Liimatainen K."/>
            <person name="Lipzen A."/>
            <person name="Lukacs Z."/>
            <person name="Mihaltcheva S."/>
            <person name="Morgado L.N."/>
            <person name="Niskanen T."/>
            <person name="Noordeloos M.E."/>
            <person name="Ohm R.A."/>
            <person name="Ortiz-Santana B."/>
            <person name="Ovrebo C."/>
            <person name="Racz N."/>
            <person name="Riley R."/>
            <person name="Savchenko A."/>
            <person name="Shiryaev A."/>
            <person name="Soop K."/>
            <person name="Spirin V."/>
            <person name="Szebenyi C."/>
            <person name="Tomsovsky M."/>
            <person name="Tulloss R.E."/>
            <person name="Uehling J."/>
            <person name="Grigoriev I.V."/>
            <person name="Vagvolgyi C."/>
            <person name="Papp T."/>
            <person name="Martin F.M."/>
            <person name="Miettinen O."/>
            <person name="Hibbett D.S."/>
            <person name="Nagy L.G."/>
        </authorList>
    </citation>
    <scope>NUCLEOTIDE SEQUENCE [LARGE SCALE GENOMIC DNA]</scope>
    <source>
        <strain evidence="1 2">CBS 309.79</strain>
    </source>
</reference>
<gene>
    <name evidence="1" type="ORF">BDV98DRAFT_576677</name>
</gene>
<sequence>MIPETAVPEGTVELASSTEAEAVRGGMAEVVGLESVMEEEMVGVLSWAGSGAVEMGGMVGWASGITAVMVVALDMGVGMGVTEAWALVTTVGTAGRGVSGVEDL</sequence>
<organism evidence="1 2">
    <name type="scientific">Pterulicium gracile</name>
    <dbReference type="NCBI Taxonomy" id="1884261"/>
    <lineage>
        <taxon>Eukaryota</taxon>
        <taxon>Fungi</taxon>
        <taxon>Dikarya</taxon>
        <taxon>Basidiomycota</taxon>
        <taxon>Agaricomycotina</taxon>
        <taxon>Agaricomycetes</taxon>
        <taxon>Agaricomycetidae</taxon>
        <taxon>Agaricales</taxon>
        <taxon>Pleurotineae</taxon>
        <taxon>Pterulaceae</taxon>
        <taxon>Pterulicium</taxon>
    </lineage>
</organism>
<name>A0A5C3Q4S1_9AGAR</name>
<accession>A0A5C3Q4S1</accession>
<keyword evidence="2" id="KW-1185">Reference proteome</keyword>
<evidence type="ECO:0000313" key="1">
    <source>
        <dbReference type="EMBL" id="TFK96147.1"/>
    </source>
</evidence>
<dbReference type="EMBL" id="ML178866">
    <property type="protein sequence ID" value="TFK96147.1"/>
    <property type="molecule type" value="Genomic_DNA"/>
</dbReference>
<dbReference type="AlphaFoldDB" id="A0A5C3Q4S1"/>
<evidence type="ECO:0000313" key="2">
    <source>
        <dbReference type="Proteomes" id="UP000305067"/>
    </source>
</evidence>
<dbReference type="Proteomes" id="UP000305067">
    <property type="component" value="Unassembled WGS sequence"/>
</dbReference>
<proteinExistence type="predicted"/>